<dbReference type="FunFam" id="3.20.20.300:FF:000002">
    <property type="entry name" value="Probable beta-glucosidase"/>
    <property type="match status" value="1"/>
</dbReference>
<dbReference type="Pfam" id="PF14310">
    <property type="entry name" value="Fn3-like"/>
    <property type="match status" value="1"/>
</dbReference>
<feature type="region of interest" description="Disordered" evidence="12">
    <location>
        <begin position="708"/>
        <end position="734"/>
    </location>
</feature>
<feature type="chain" id="PRO_5024927875" description="beta-glucosidase" evidence="13">
    <location>
        <begin position="18"/>
        <end position="843"/>
    </location>
</feature>
<dbReference type="InterPro" id="IPR002772">
    <property type="entry name" value="Glyco_hydro_3_C"/>
</dbReference>
<protein>
    <recommendedName>
        <fullName evidence="4 11">beta-glucosidase</fullName>
        <ecNumber evidence="4 11">3.2.1.21</ecNumber>
    </recommendedName>
</protein>
<evidence type="ECO:0000256" key="7">
    <source>
        <dbReference type="ARBA" id="ARBA00023180"/>
    </source>
</evidence>
<evidence type="ECO:0000256" key="5">
    <source>
        <dbReference type="ARBA" id="ARBA00022801"/>
    </source>
</evidence>
<dbReference type="Gene3D" id="3.40.50.1700">
    <property type="entry name" value="Glycoside hydrolase family 3 C-terminal domain"/>
    <property type="match status" value="1"/>
</dbReference>
<evidence type="ECO:0000256" key="9">
    <source>
        <dbReference type="ARBA" id="ARBA00023295"/>
    </source>
</evidence>
<comment type="similarity">
    <text evidence="3 11">Belongs to the glycosyl hydrolase 3 family.</text>
</comment>
<keyword evidence="13" id="KW-0732">Signal</keyword>
<evidence type="ECO:0000259" key="14">
    <source>
        <dbReference type="SMART" id="SM01217"/>
    </source>
</evidence>
<comment type="pathway">
    <text evidence="2 11">Glycan metabolism; cellulose degradation.</text>
</comment>
<feature type="signal peptide" evidence="13">
    <location>
        <begin position="1"/>
        <end position="17"/>
    </location>
</feature>
<dbReference type="SUPFAM" id="SSF51445">
    <property type="entry name" value="(Trans)glycosidases"/>
    <property type="match status" value="1"/>
</dbReference>
<dbReference type="SMART" id="SM01217">
    <property type="entry name" value="Fn3_like"/>
    <property type="match status" value="1"/>
</dbReference>
<proteinExistence type="inferred from homology"/>
<dbReference type="InterPro" id="IPR026891">
    <property type="entry name" value="Fn3-like"/>
</dbReference>
<evidence type="ECO:0000256" key="13">
    <source>
        <dbReference type="SAM" id="SignalP"/>
    </source>
</evidence>
<evidence type="ECO:0000256" key="8">
    <source>
        <dbReference type="ARBA" id="ARBA00023277"/>
    </source>
</evidence>
<dbReference type="InterPro" id="IPR017853">
    <property type="entry name" value="GH"/>
</dbReference>
<sequence>MMLFNLLLLLFIGLVNADFSFSPRVYPSPQGGRSTADADWEEAYEKARAFVSDLSLIEKVNLTSGIGGFGVCVGNTRDLPNRNMWGLCLQDGPLGIRTTDYNTAFPAGISAAATFNRDLIYDRGMAIGREFRDKGVDIALGPAIGPIGLKALGGRIWEAMGADPYLQGIAGAETVKGMQDAGVIANAKHFLVNEQETDRLKVSSNVGDRALHEIYAWPFADLVHVGVGSVMCSYNKLNESFGCENSYMMNQILKDELGFQGFVVSDWGATHSGVNAITSGLDMDMPGTAGMLQSQSYFGANTTISVLNGTLPMERLDDMATRIMAAFYKVNLDQIREQRGPPNFSQQTQNDTDYLYPPVEMGPMVTVNQHVDVRTDEAYRVAYETAAEAVVLLKNRNNTLPLDGKKVKKLAMFGKAGFPNDFGPGCGSVAGCQPEQQRGASAMGFGSGAATLPYFITPFEALNERARREKTMVDYSLGLNTSDPSFSVPAQISHANVIFAMSYAGEGEDRENYTLWYDVDKTIEAACKLNKNNIVVVTSPGPVDMEKWIDNPNVTAVLFTTPGGQDAGQALADVIYGDQNPSGRLPFTIAKDTKDYVPLSTSKNSTSPQDDEPEKVDLLLDYRYFDQKNITPRYEFGFGLSYSNFSLSNLHIVTLENPSEHLPDPPQWKEPYHSNDTSVSATDALFPSNIKRIPGFLYPYINSTSQADKKGSYPFPPEYSTKQKSKPSPAGGASGGNPALWKVAYNVNATVTNNGDRAGKYVAQLYIGYPASDKFPSPPKQLRGFDKVELEPNQSTEVSFNILTRDLSVWDSVTSSWIVQRGDYHIYVGSSSRNLELHSTIRI</sequence>
<dbReference type="Pfam" id="PF01915">
    <property type="entry name" value="Glyco_hydro_3_C"/>
    <property type="match status" value="1"/>
</dbReference>
<dbReference type="InterPro" id="IPR036881">
    <property type="entry name" value="Glyco_hydro_3_C_sf"/>
</dbReference>
<dbReference type="PANTHER" id="PTHR42715">
    <property type="entry name" value="BETA-GLUCOSIDASE"/>
    <property type="match status" value="1"/>
</dbReference>
<keyword evidence="16" id="KW-1185">Reference proteome</keyword>
<evidence type="ECO:0000313" key="15">
    <source>
        <dbReference type="EMBL" id="KAA8917052.1"/>
    </source>
</evidence>
<organism evidence="15 16">
    <name type="scientific">Trichomonascus ciferrii</name>
    <dbReference type="NCBI Taxonomy" id="44093"/>
    <lineage>
        <taxon>Eukaryota</taxon>
        <taxon>Fungi</taxon>
        <taxon>Dikarya</taxon>
        <taxon>Ascomycota</taxon>
        <taxon>Saccharomycotina</taxon>
        <taxon>Dipodascomycetes</taxon>
        <taxon>Dipodascales</taxon>
        <taxon>Trichomonascaceae</taxon>
        <taxon>Trichomonascus</taxon>
        <taxon>Trichomonascus ciferrii complex</taxon>
    </lineage>
</organism>
<dbReference type="GO" id="GO:0008422">
    <property type="term" value="F:beta-glucosidase activity"/>
    <property type="evidence" value="ECO:0007669"/>
    <property type="project" value="UniProtKB-EC"/>
</dbReference>
<dbReference type="PRINTS" id="PR00133">
    <property type="entry name" value="GLHYDRLASE3"/>
</dbReference>
<dbReference type="InterPro" id="IPR036962">
    <property type="entry name" value="Glyco_hydro_3_N_sf"/>
</dbReference>
<dbReference type="AlphaFoldDB" id="A0A642VAA4"/>
<keyword evidence="5 11" id="KW-0378">Hydrolase</keyword>
<gene>
    <name evidence="15" type="ORF">TRICI_000800</name>
</gene>
<dbReference type="InterPro" id="IPR001764">
    <property type="entry name" value="Glyco_hydro_3_N"/>
</dbReference>
<evidence type="ECO:0000256" key="6">
    <source>
        <dbReference type="ARBA" id="ARBA00023001"/>
    </source>
</evidence>
<evidence type="ECO:0000313" key="16">
    <source>
        <dbReference type="Proteomes" id="UP000761534"/>
    </source>
</evidence>
<keyword evidence="10 11" id="KW-0624">Polysaccharide degradation</keyword>
<dbReference type="InterPro" id="IPR050288">
    <property type="entry name" value="Cellulose_deg_GH3"/>
</dbReference>
<dbReference type="SUPFAM" id="SSF52279">
    <property type="entry name" value="Beta-D-glucan exohydrolase, C-terminal domain"/>
    <property type="match status" value="1"/>
</dbReference>
<dbReference type="Gene3D" id="3.20.20.300">
    <property type="entry name" value="Glycoside hydrolase, family 3, N-terminal domain"/>
    <property type="match status" value="1"/>
</dbReference>
<reference evidence="15" key="1">
    <citation type="journal article" date="2019" name="G3 (Bethesda)">
        <title>Genome Assemblies of Two Rare Opportunistic Yeast Pathogens: Diutina rugosa (syn. Candida rugosa) and Trichomonascus ciferrii (syn. Candida ciferrii).</title>
        <authorList>
            <person name="Mixao V."/>
            <person name="Saus E."/>
            <person name="Hansen A.P."/>
            <person name="Lass-Florl C."/>
            <person name="Gabaldon T."/>
        </authorList>
    </citation>
    <scope>NUCLEOTIDE SEQUENCE</scope>
    <source>
        <strain evidence="15">CBS 4856</strain>
    </source>
</reference>
<comment type="caution">
    <text evidence="15">The sequence shown here is derived from an EMBL/GenBank/DDBJ whole genome shotgun (WGS) entry which is preliminary data.</text>
</comment>
<accession>A0A642VAA4</accession>
<dbReference type="OrthoDB" id="416222at2759"/>
<evidence type="ECO:0000256" key="10">
    <source>
        <dbReference type="ARBA" id="ARBA00023326"/>
    </source>
</evidence>
<evidence type="ECO:0000256" key="4">
    <source>
        <dbReference type="ARBA" id="ARBA00012744"/>
    </source>
</evidence>
<evidence type="ECO:0000256" key="11">
    <source>
        <dbReference type="RuleBase" id="RU361161"/>
    </source>
</evidence>
<dbReference type="PROSITE" id="PS00775">
    <property type="entry name" value="GLYCOSYL_HYDROL_F3"/>
    <property type="match status" value="1"/>
</dbReference>
<dbReference type="InterPro" id="IPR013783">
    <property type="entry name" value="Ig-like_fold"/>
</dbReference>
<evidence type="ECO:0000256" key="3">
    <source>
        <dbReference type="ARBA" id="ARBA00005336"/>
    </source>
</evidence>
<name>A0A642VAA4_9ASCO</name>
<dbReference type="EMBL" id="SWFS01000068">
    <property type="protein sequence ID" value="KAA8917052.1"/>
    <property type="molecule type" value="Genomic_DNA"/>
</dbReference>
<dbReference type="Proteomes" id="UP000761534">
    <property type="component" value="Unassembled WGS sequence"/>
</dbReference>
<feature type="domain" description="Fibronectin type III-like" evidence="14">
    <location>
        <begin position="761"/>
        <end position="832"/>
    </location>
</feature>
<dbReference type="InterPro" id="IPR019800">
    <property type="entry name" value="Glyco_hydro_3_AS"/>
</dbReference>
<evidence type="ECO:0000256" key="2">
    <source>
        <dbReference type="ARBA" id="ARBA00004987"/>
    </source>
</evidence>
<comment type="catalytic activity">
    <reaction evidence="1 11">
        <text>Hydrolysis of terminal, non-reducing beta-D-glucosyl residues with release of beta-D-glucose.</text>
        <dbReference type="EC" id="3.2.1.21"/>
    </reaction>
</comment>
<dbReference type="Pfam" id="PF00933">
    <property type="entry name" value="Glyco_hydro_3"/>
    <property type="match status" value="1"/>
</dbReference>
<keyword evidence="9 11" id="KW-0326">Glycosidase</keyword>
<dbReference type="UniPathway" id="UPA00696"/>
<dbReference type="Gene3D" id="2.60.40.10">
    <property type="entry name" value="Immunoglobulins"/>
    <property type="match status" value="1"/>
</dbReference>
<keyword evidence="7" id="KW-0325">Glycoprotein</keyword>
<keyword evidence="8 11" id="KW-0119">Carbohydrate metabolism</keyword>
<evidence type="ECO:0000256" key="1">
    <source>
        <dbReference type="ARBA" id="ARBA00000448"/>
    </source>
</evidence>
<dbReference type="GO" id="GO:0030245">
    <property type="term" value="P:cellulose catabolic process"/>
    <property type="evidence" value="ECO:0007669"/>
    <property type="project" value="UniProtKB-UniPathway"/>
</dbReference>
<dbReference type="EC" id="3.2.1.21" evidence="4 11"/>
<dbReference type="VEuPathDB" id="FungiDB:TRICI_000800"/>
<keyword evidence="6" id="KW-0136">Cellulose degradation</keyword>
<dbReference type="PANTHER" id="PTHR42715:SF2">
    <property type="entry name" value="BETA-GLUCOSIDASE F-RELATED"/>
    <property type="match status" value="1"/>
</dbReference>
<evidence type="ECO:0000256" key="12">
    <source>
        <dbReference type="SAM" id="MobiDB-lite"/>
    </source>
</evidence>